<feature type="non-terminal residue" evidence="2">
    <location>
        <position position="84"/>
    </location>
</feature>
<protein>
    <submittedName>
        <fullName evidence="2">Uncharacterized protein</fullName>
    </submittedName>
</protein>
<accession>A0A2M7V206</accession>
<proteinExistence type="predicted"/>
<dbReference type="EMBL" id="PFPJ01000086">
    <property type="protein sequence ID" value="PIZ92433.1"/>
    <property type="molecule type" value="Genomic_DNA"/>
</dbReference>
<keyword evidence="1" id="KW-0812">Transmembrane</keyword>
<feature type="transmembrane region" description="Helical" evidence="1">
    <location>
        <begin position="16"/>
        <end position="36"/>
    </location>
</feature>
<keyword evidence="1" id="KW-0472">Membrane</keyword>
<dbReference type="Proteomes" id="UP000228750">
    <property type="component" value="Unassembled WGS sequence"/>
</dbReference>
<name>A0A2M7V206_9BACT</name>
<comment type="caution">
    <text evidence="2">The sequence shown here is derived from an EMBL/GenBank/DDBJ whole genome shotgun (WGS) entry which is preliminary data.</text>
</comment>
<evidence type="ECO:0000256" key="1">
    <source>
        <dbReference type="SAM" id="Phobius"/>
    </source>
</evidence>
<evidence type="ECO:0000313" key="2">
    <source>
        <dbReference type="EMBL" id="PIZ92433.1"/>
    </source>
</evidence>
<evidence type="ECO:0000313" key="3">
    <source>
        <dbReference type="Proteomes" id="UP000228750"/>
    </source>
</evidence>
<sequence length="84" mass="8716">MEENTPMSGMNQGKTFLLGIVAGVLVLCTIGFFILLSMQLGDKDTKVAVNAGTPTQVANTGNAAPTAITLEPVADDEHIKGAKK</sequence>
<gene>
    <name evidence="2" type="ORF">COX82_04910</name>
</gene>
<keyword evidence="1" id="KW-1133">Transmembrane helix</keyword>
<organism evidence="2 3">
    <name type="scientific">Candidatus Magasanikbacteria bacterium CG_4_10_14_0_2_um_filter_41_10</name>
    <dbReference type="NCBI Taxonomy" id="1974638"/>
    <lineage>
        <taxon>Bacteria</taxon>
        <taxon>Candidatus Magasanikiibacteriota</taxon>
    </lineage>
</organism>
<dbReference type="AlphaFoldDB" id="A0A2M7V206"/>
<reference evidence="3" key="1">
    <citation type="submission" date="2017-09" db="EMBL/GenBank/DDBJ databases">
        <title>Depth-based differentiation of microbial function through sediment-hosted aquifers and enrichment of novel symbionts in the deep terrestrial subsurface.</title>
        <authorList>
            <person name="Probst A.J."/>
            <person name="Ladd B."/>
            <person name="Jarett J.K."/>
            <person name="Geller-Mcgrath D.E."/>
            <person name="Sieber C.M.K."/>
            <person name="Emerson J.B."/>
            <person name="Anantharaman K."/>
            <person name="Thomas B.C."/>
            <person name="Malmstrom R."/>
            <person name="Stieglmeier M."/>
            <person name="Klingl A."/>
            <person name="Woyke T."/>
            <person name="Ryan C.M."/>
            <person name="Banfield J.F."/>
        </authorList>
    </citation>
    <scope>NUCLEOTIDE SEQUENCE [LARGE SCALE GENOMIC DNA]</scope>
</reference>